<feature type="binding site" evidence="5">
    <location>
        <position position="615"/>
    </location>
    <ligand>
        <name>S-adenosyl-L-methionine</name>
        <dbReference type="ChEBI" id="CHEBI:59789"/>
    </ligand>
</feature>
<dbReference type="GO" id="GO:0030697">
    <property type="term" value="F:tRNA (uracil(54)-C5)-methyltransferase activity, S-adenosyl methionine-dependent"/>
    <property type="evidence" value="ECO:0007669"/>
    <property type="project" value="InterPro"/>
</dbReference>
<feature type="region of interest" description="Disordered" evidence="7">
    <location>
        <begin position="213"/>
        <end position="237"/>
    </location>
</feature>
<dbReference type="InterPro" id="IPR008978">
    <property type="entry name" value="HSP20-like_chaperone"/>
</dbReference>
<dbReference type="GO" id="GO:0000049">
    <property type="term" value="F:tRNA binding"/>
    <property type="evidence" value="ECO:0007669"/>
    <property type="project" value="TreeGrafter"/>
</dbReference>
<feature type="binding site" evidence="5">
    <location>
        <position position="594"/>
    </location>
    <ligand>
        <name>S-adenosyl-L-methionine</name>
        <dbReference type="ChEBI" id="CHEBI:59789"/>
    </ligand>
</feature>
<keyword evidence="2 5" id="KW-0808">Transferase</keyword>
<organism evidence="9 10">
    <name type="scientific">Symbiodinium pilosum</name>
    <name type="common">Dinoflagellate</name>
    <dbReference type="NCBI Taxonomy" id="2952"/>
    <lineage>
        <taxon>Eukaryota</taxon>
        <taxon>Sar</taxon>
        <taxon>Alveolata</taxon>
        <taxon>Dinophyceae</taxon>
        <taxon>Suessiales</taxon>
        <taxon>Symbiodiniaceae</taxon>
        <taxon>Symbiodinium</taxon>
    </lineage>
</organism>
<dbReference type="Gene3D" id="3.40.50.150">
    <property type="entry name" value="Vaccinia Virus protein VP39"/>
    <property type="match status" value="1"/>
</dbReference>
<feature type="domain" description="CS" evidence="8">
    <location>
        <begin position="235"/>
        <end position="329"/>
    </location>
</feature>
<dbReference type="Pfam" id="PF04969">
    <property type="entry name" value="CS"/>
    <property type="match status" value="1"/>
</dbReference>
<dbReference type="SUPFAM" id="SSF53335">
    <property type="entry name" value="S-adenosyl-L-methionine-dependent methyltransferases"/>
    <property type="match status" value="1"/>
</dbReference>
<dbReference type="OrthoDB" id="417480at2759"/>
<feature type="binding site" evidence="5">
    <location>
        <position position="563"/>
    </location>
    <ligand>
        <name>S-adenosyl-L-methionine</name>
        <dbReference type="ChEBI" id="CHEBI:59789"/>
    </ligand>
</feature>
<evidence type="ECO:0000256" key="7">
    <source>
        <dbReference type="SAM" id="MobiDB-lite"/>
    </source>
</evidence>
<dbReference type="Pfam" id="PF05958">
    <property type="entry name" value="tRNA_U5-meth_tr"/>
    <property type="match status" value="1"/>
</dbReference>
<dbReference type="CDD" id="cd02440">
    <property type="entry name" value="AdoMet_MTases"/>
    <property type="match status" value="1"/>
</dbReference>
<dbReference type="PANTHER" id="PTHR47790">
    <property type="entry name" value="TRNA/TMRNA (URACIL-C(5))-METHYLTRANSFERASE"/>
    <property type="match status" value="1"/>
</dbReference>
<feature type="active site" description="Nucleophile" evidence="5">
    <location>
        <position position="691"/>
    </location>
</feature>
<reference evidence="9" key="1">
    <citation type="submission" date="2021-02" db="EMBL/GenBank/DDBJ databases">
        <authorList>
            <person name="Dougan E. K."/>
            <person name="Rhodes N."/>
            <person name="Thang M."/>
            <person name="Chan C."/>
        </authorList>
    </citation>
    <scope>NUCLEOTIDE SEQUENCE</scope>
</reference>
<feature type="binding site" evidence="5">
    <location>
        <position position="666"/>
    </location>
    <ligand>
        <name>S-adenosyl-L-methionine</name>
        <dbReference type="ChEBI" id="CHEBI:59789"/>
    </ligand>
</feature>
<evidence type="ECO:0000259" key="8">
    <source>
        <dbReference type="PROSITE" id="PS51203"/>
    </source>
</evidence>
<accession>A0A812T3H4</accession>
<dbReference type="Gene3D" id="2.40.50.1070">
    <property type="match status" value="1"/>
</dbReference>
<evidence type="ECO:0000313" key="10">
    <source>
        <dbReference type="Proteomes" id="UP000649617"/>
    </source>
</evidence>
<feature type="active site" evidence="6">
    <location>
        <position position="691"/>
    </location>
</feature>
<evidence type="ECO:0000256" key="6">
    <source>
        <dbReference type="PROSITE-ProRule" id="PRU10015"/>
    </source>
</evidence>
<gene>
    <name evidence="9" type="primary">trmA</name>
    <name evidence="9" type="ORF">SPIL2461_LOCUS13505</name>
</gene>
<comment type="similarity">
    <text evidence="5">Belongs to the class I-like SAM-binding methyltransferase superfamily. RNA M5U methyltransferase family.</text>
</comment>
<dbReference type="InterPro" id="IPR030390">
    <property type="entry name" value="MeTrfase_TrmA_AS"/>
</dbReference>
<dbReference type="PROSITE" id="PS51203">
    <property type="entry name" value="CS"/>
    <property type="match status" value="1"/>
</dbReference>
<dbReference type="SUPFAM" id="SSF49764">
    <property type="entry name" value="HSP20-like chaperones"/>
    <property type="match status" value="1"/>
</dbReference>
<evidence type="ECO:0000256" key="5">
    <source>
        <dbReference type="PROSITE-ProRule" id="PRU01024"/>
    </source>
</evidence>
<dbReference type="EMBL" id="CAJNIZ010029557">
    <property type="protein sequence ID" value="CAE7516983.1"/>
    <property type="molecule type" value="Genomic_DNA"/>
</dbReference>
<dbReference type="InterPro" id="IPR007052">
    <property type="entry name" value="CS_dom"/>
</dbReference>
<protein>
    <submittedName>
        <fullName evidence="9">TrmA protein</fullName>
    </submittedName>
</protein>
<evidence type="ECO:0000313" key="9">
    <source>
        <dbReference type="EMBL" id="CAE7516983.1"/>
    </source>
</evidence>
<comment type="caution">
    <text evidence="9">The sequence shown here is derived from an EMBL/GenBank/DDBJ whole genome shotgun (WGS) entry which is preliminary data.</text>
</comment>
<evidence type="ECO:0000256" key="3">
    <source>
        <dbReference type="ARBA" id="ARBA00022691"/>
    </source>
</evidence>
<keyword evidence="3 5" id="KW-0949">S-adenosyl-L-methionine</keyword>
<dbReference type="AlphaFoldDB" id="A0A812T3H4"/>
<dbReference type="GO" id="GO:0008033">
    <property type="term" value="P:tRNA processing"/>
    <property type="evidence" value="ECO:0007669"/>
    <property type="project" value="UniProtKB-KW"/>
</dbReference>
<evidence type="ECO:0000256" key="1">
    <source>
        <dbReference type="ARBA" id="ARBA00022603"/>
    </source>
</evidence>
<dbReference type="GO" id="GO:0032259">
    <property type="term" value="P:methylation"/>
    <property type="evidence" value="ECO:0007669"/>
    <property type="project" value="UniProtKB-KW"/>
</dbReference>
<dbReference type="PROSITE" id="PS01230">
    <property type="entry name" value="TRMA_1"/>
    <property type="match status" value="1"/>
</dbReference>
<keyword evidence="10" id="KW-1185">Reference proteome</keyword>
<evidence type="ECO:0000256" key="2">
    <source>
        <dbReference type="ARBA" id="ARBA00022679"/>
    </source>
</evidence>
<sequence>MEDAGGGDEEFETAEERMAWLRARGVRIEEPGQASGPAPSGQGRSFIFVRIPVAEAQTCEELDGPHCNGDALPTLLGPRFAGCSLSDEELRAYAAGQGQAGVDLAVLRKLVMQGRAESFRLAVPTAANGREGVYAYLDEASELKGLAVNERASAVARCCGFPSTCRLRGDVYIGRLQWSDGGIVENADFHLGELQPGAPWMQRAVTENLEFQKTTQPEQHEAAQDGGDPDQRAEGVGDGYVWKDDGEELEVLLDVPESTSKRDVKIEFRRQEVRVSKPTSLTLKLFKNVEVDGCSWTMGKPGFAAVCEPPLLDPELQQVLQEVWMGGAIVRINPNCLLAGDNDGGDDLEVPDLMAVIATAAETDEPPPRCPPLSAPDPANYPDDLAEKAAAVRKLLAGRLEDDDVSGGLEVVASPEPLHYRHRVKFELQHDGDCVHYAVFDPSSMEWLTVEEYPLASHRINRLMSDLRAVLAREHELRRKAFQVELLSTTGDEALACILYHRTLSPGDRLRAERAAAALDAVVVLRAKGQRLAWPARRSYLVQENEIEGKVYPQWLMENGFFQANLLLNREMQSWVTRHMQVEGEEARDLLEMYCGNGNFTLPAASNFRRVLAAEIDEPAVRGASICAKRADIDNVHFRRCRAESLDLESQIQPVGPYDFSTVLVDPPRSGLDNRSLKMVQNFERLIYVSCNPRTLARDLDSLQSHRWPSALSAASRKGAGSIIVALHDCQPERDKDLTQDAVRPGARRSLNKDMPVVRKSGLDVADLLTQECEPYVALKNWLQRAEVPLPTVRDMPLPSAQRAIVTAQQSIKEADLAGTAWLAERGPVWYDGCLQEPQRSMHGDKEAELRDAAVRR</sequence>
<dbReference type="PROSITE" id="PS51687">
    <property type="entry name" value="SAM_MT_RNA_M5U"/>
    <property type="match status" value="1"/>
</dbReference>
<dbReference type="GO" id="GO:0019843">
    <property type="term" value="F:rRNA binding"/>
    <property type="evidence" value="ECO:0007669"/>
    <property type="project" value="TreeGrafter"/>
</dbReference>
<dbReference type="InterPro" id="IPR011869">
    <property type="entry name" value="TrmA_MeTrfase"/>
</dbReference>
<dbReference type="Gene3D" id="2.60.40.790">
    <property type="match status" value="1"/>
</dbReference>
<dbReference type="PANTHER" id="PTHR47790:SF2">
    <property type="entry name" value="TRNA_TMRNA (URACIL-C(5))-METHYLTRANSFERASE"/>
    <property type="match status" value="1"/>
</dbReference>
<keyword evidence="1 5" id="KW-0489">Methyltransferase</keyword>
<name>A0A812T3H4_SYMPI</name>
<keyword evidence="4" id="KW-0819">tRNA processing</keyword>
<dbReference type="InterPro" id="IPR010280">
    <property type="entry name" value="U5_MeTrfase_fam"/>
</dbReference>
<dbReference type="InterPro" id="IPR029063">
    <property type="entry name" value="SAM-dependent_MTases_sf"/>
</dbReference>
<evidence type="ECO:0000256" key="4">
    <source>
        <dbReference type="ARBA" id="ARBA00022694"/>
    </source>
</evidence>
<feature type="compositionally biased region" description="Basic and acidic residues" evidence="7">
    <location>
        <begin position="218"/>
        <end position="235"/>
    </location>
</feature>
<dbReference type="Proteomes" id="UP000649617">
    <property type="component" value="Unassembled WGS sequence"/>
</dbReference>
<dbReference type="GO" id="GO:0005829">
    <property type="term" value="C:cytosol"/>
    <property type="evidence" value="ECO:0007669"/>
    <property type="project" value="TreeGrafter"/>
</dbReference>
<proteinExistence type="inferred from homology"/>